<dbReference type="PROSITE" id="PS50995">
    <property type="entry name" value="HTH_MARR_2"/>
    <property type="match status" value="1"/>
</dbReference>
<dbReference type="SUPFAM" id="SSF46785">
    <property type="entry name" value="Winged helix' DNA-binding domain"/>
    <property type="match status" value="1"/>
</dbReference>
<gene>
    <name evidence="5" type="ORF">ADL12_01200</name>
</gene>
<keyword evidence="2" id="KW-0238">DNA-binding</keyword>
<evidence type="ECO:0000313" key="5">
    <source>
        <dbReference type="EMBL" id="KUL47082.1"/>
    </source>
</evidence>
<dbReference type="SMART" id="SM00347">
    <property type="entry name" value="HTH_MARR"/>
    <property type="match status" value="1"/>
</dbReference>
<dbReference type="InterPro" id="IPR036390">
    <property type="entry name" value="WH_DNA-bd_sf"/>
</dbReference>
<dbReference type="OrthoDB" id="4629660at2"/>
<accession>A0A0X3VS12</accession>
<evidence type="ECO:0000256" key="3">
    <source>
        <dbReference type="ARBA" id="ARBA00023163"/>
    </source>
</evidence>
<dbReference type="PANTHER" id="PTHR33164">
    <property type="entry name" value="TRANSCRIPTIONAL REGULATOR, MARR FAMILY"/>
    <property type="match status" value="1"/>
</dbReference>
<evidence type="ECO:0000259" key="4">
    <source>
        <dbReference type="PROSITE" id="PS50995"/>
    </source>
</evidence>
<evidence type="ECO:0000313" key="6">
    <source>
        <dbReference type="Proteomes" id="UP000053923"/>
    </source>
</evidence>
<comment type="caution">
    <text evidence="5">The sequence shown here is derived from an EMBL/GenBank/DDBJ whole genome shotgun (WGS) entry which is preliminary data.</text>
</comment>
<dbReference type="GO" id="GO:0003677">
    <property type="term" value="F:DNA binding"/>
    <property type="evidence" value="ECO:0007669"/>
    <property type="project" value="UniProtKB-KW"/>
</dbReference>
<proteinExistence type="predicted"/>
<sequence>MPTPPPRQPQDLTQLLTRAERLAARRLQSVLDADGCSLDAWRVLSLLSDGEGHYMTAVAEAAFLPPATLTKLVDHLVDQNLVYRRVDPLDRRRILAHLTPRGETYWRRISREVRASLPVLSEGDEDLLRGLLERLVDTLEQAATQSAT</sequence>
<keyword evidence="6" id="KW-1185">Reference proteome</keyword>
<dbReference type="InterPro" id="IPR000835">
    <property type="entry name" value="HTH_MarR-typ"/>
</dbReference>
<dbReference type="RefSeq" id="WP_062697443.1">
    <property type="nucleotide sequence ID" value="NZ_LLZG01000001.1"/>
</dbReference>
<dbReference type="Gene3D" id="1.10.10.10">
    <property type="entry name" value="Winged helix-like DNA-binding domain superfamily/Winged helix DNA-binding domain"/>
    <property type="match status" value="1"/>
</dbReference>
<keyword evidence="3" id="KW-0804">Transcription</keyword>
<reference evidence="6" key="1">
    <citation type="submission" date="2015-10" db="EMBL/GenBank/DDBJ databases">
        <authorList>
            <person name="Ju K.-S."/>
            <person name="Doroghazi J.R."/>
            <person name="Metcalf W.W."/>
        </authorList>
    </citation>
    <scope>NUCLEOTIDE SEQUENCE [LARGE SCALE GENOMIC DNA]</scope>
    <source>
        <strain evidence="6">NRRL 3151</strain>
    </source>
</reference>
<dbReference type="InterPro" id="IPR036388">
    <property type="entry name" value="WH-like_DNA-bd_sf"/>
</dbReference>
<evidence type="ECO:0000256" key="1">
    <source>
        <dbReference type="ARBA" id="ARBA00023015"/>
    </source>
</evidence>
<name>A0A0X3VS12_9ACTN</name>
<dbReference type="PANTHER" id="PTHR33164:SF64">
    <property type="entry name" value="TRANSCRIPTIONAL REGULATOR SLYA"/>
    <property type="match status" value="1"/>
</dbReference>
<dbReference type="AlphaFoldDB" id="A0A0X3VS12"/>
<evidence type="ECO:0000256" key="2">
    <source>
        <dbReference type="ARBA" id="ARBA00023125"/>
    </source>
</evidence>
<dbReference type="GO" id="GO:0003700">
    <property type="term" value="F:DNA-binding transcription factor activity"/>
    <property type="evidence" value="ECO:0007669"/>
    <property type="project" value="InterPro"/>
</dbReference>
<keyword evidence="1" id="KW-0805">Transcription regulation</keyword>
<dbReference type="Pfam" id="PF12802">
    <property type="entry name" value="MarR_2"/>
    <property type="match status" value="1"/>
</dbReference>
<dbReference type="GO" id="GO:0006950">
    <property type="term" value="P:response to stress"/>
    <property type="evidence" value="ECO:0007669"/>
    <property type="project" value="TreeGrafter"/>
</dbReference>
<dbReference type="InterPro" id="IPR039422">
    <property type="entry name" value="MarR/SlyA-like"/>
</dbReference>
<feature type="domain" description="HTH marR-type" evidence="4">
    <location>
        <begin position="9"/>
        <end position="137"/>
    </location>
</feature>
<dbReference type="Proteomes" id="UP000053923">
    <property type="component" value="Unassembled WGS sequence"/>
</dbReference>
<organism evidence="5 6">
    <name type="scientific">Streptomyces regalis</name>
    <dbReference type="NCBI Taxonomy" id="68262"/>
    <lineage>
        <taxon>Bacteria</taxon>
        <taxon>Bacillati</taxon>
        <taxon>Actinomycetota</taxon>
        <taxon>Actinomycetes</taxon>
        <taxon>Kitasatosporales</taxon>
        <taxon>Streptomycetaceae</taxon>
        <taxon>Streptomyces</taxon>
    </lineage>
</organism>
<protein>
    <submittedName>
        <fullName evidence="5">MarR family transcriptional regulator</fullName>
    </submittedName>
</protein>
<dbReference type="EMBL" id="LLZG01000001">
    <property type="protein sequence ID" value="KUL47082.1"/>
    <property type="molecule type" value="Genomic_DNA"/>
</dbReference>